<protein>
    <submittedName>
        <fullName evidence="1">Uncharacterized protein</fullName>
    </submittedName>
</protein>
<evidence type="ECO:0000313" key="2">
    <source>
        <dbReference type="Proteomes" id="UP000266327"/>
    </source>
</evidence>
<dbReference type="Proteomes" id="UP000266327">
    <property type="component" value="Unassembled WGS sequence"/>
</dbReference>
<keyword evidence="2" id="KW-1185">Reference proteome</keyword>
<proteinExistence type="predicted"/>
<name>A0A3A3GH24_9BURK</name>
<comment type="caution">
    <text evidence="1">The sequence shown here is derived from an EMBL/GenBank/DDBJ whole genome shotgun (WGS) entry which is preliminary data.</text>
</comment>
<gene>
    <name evidence="1" type="ORF">D3878_08185</name>
</gene>
<accession>A0A3A3GH24</accession>
<sequence length="59" mass="6347">MPGVLIVFIHCFSAFRAAIVTVDVQGFIAIPAMRFHNALLQFSAAFAGNQVPIRIVAGM</sequence>
<evidence type="ECO:0000313" key="1">
    <source>
        <dbReference type="EMBL" id="RJG01566.1"/>
    </source>
</evidence>
<reference evidence="2" key="1">
    <citation type="submission" date="2018-09" db="EMBL/GenBank/DDBJ databases">
        <authorList>
            <person name="Zhu H."/>
        </authorList>
    </citation>
    <scope>NUCLEOTIDE SEQUENCE [LARGE SCALE GENOMIC DNA]</scope>
    <source>
        <strain evidence="2">K1S02-23</strain>
    </source>
</reference>
<organism evidence="1 2">
    <name type="scientific">Noviherbaspirillum sedimenti</name>
    <dbReference type="NCBI Taxonomy" id="2320865"/>
    <lineage>
        <taxon>Bacteria</taxon>
        <taxon>Pseudomonadati</taxon>
        <taxon>Pseudomonadota</taxon>
        <taxon>Betaproteobacteria</taxon>
        <taxon>Burkholderiales</taxon>
        <taxon>Oxalobacteraceae</taxon>
        <taxon>Noviherbaspirillum</taxon>
    </lineage>
</organism>
<dbReference type="AlphaFoldDB" id="A0A3A3GH24"/>
<dbReference type="EMBL" id="QYUQ01000002">
    <property type="protein sequence ID" value="RJG01566.1"/>
    <property type="molecule type" value="Genomic_DNA"/>
</dbReference>